<keyword evidence="2 3" id="KW-0663">Pyridoxal phosphate</keyword>
<dbReference type="InterPro" id="IPR015424">
    <property type="entry name" value="PyrdxlP-dep_Trfase"/>
</dbReference>
<dbReference type="Proteomes" id="UP001501343">
    <property type="component" value="Unassembled WGS sequence"/>
</dbReference>
<keyword evidence="4" id="KW-0032">Aminotransferase</keyword>
<name>A0ABP5BG52_9MICO</name>
<dbReference type="PROSITE" id="PS00600">
    <property type="entry name" value="AA_TRANSFER_CLASS_3"/>
    <property type="match status" value="1"/>
</dbReference>
<dbReference type="InterPro" id="IPR015421">
    <property type="entry name" value="PyrdxlP-dep_Trfase_major"/>
</dbReference>
<dbReference type="PANTHER" id="PTHR45688:SF13">
    <property type="entry name" value="ALANINE--GLYOXYLATE AMINOTRANSFERASE 2-LIKE"/>
    <property type="match status" value="1"/>
</dbReference>
<sequence>MTESADFWARADRHLVRYGGKFTPRIITSARGSYVYDSEGSGILDFTSGQMSAVLGHAHPDIVAAATDSLENLDHLYSGMLSEPVVDAATALAATLPPSLSKTLLLTTGAEANEAAIKMAKLVTGKYEIVSFDRSWHGMTSGAASLTFSAGHQGYGPAVPGSLVLPTPNAYRSPFRRADGSYDWEAELDYGIRLVDAASSGSLAAVLIEPILSSGGIIDLPVGYLARLKELCDERRMLLILDEAQTGLGRTGTMYAFERDGVVPDILTLSKTLGAGLPVAAVVTSAEIEERAHERGFLFFTTHVSDPLAANVALAVLRVIERDGLVERARVLGLAMRDRLLGMQERLDVVGDVRGRGLLQGVELVRDRASKAPAHELGAAVTDECLRRGLHVNIVQLPGLGGVFRIAPPLTVGEDELAEGLDILEASIAAAVS</sequence>
<evidence type="ECO:0000256" key="3">
    <source>
        <dbReference type="RuleBase" id="RU003560"/>
    </source>
</evidence>
<dbReference type="SUPFAM" id="SSF53383">
    <property type="entry name" value="PLP-dependent transferases"/>
    <property type="match status" value="1"/>
</dbReference>
<dbReference type="InterPro" id="IPR049704">
    <property type="entry name" value="Aminotrans_3_PPA_site"/>
</dbReference>
<accession>A0ABP5BG52</accession>
<evidence type="ECO:0000256" key="1">
    <source>
        <dbReference type="ARBA" id="ARBA00008954"/>
    </source>
</evidence>
<evidence type="ECO:0000313" key="4">
    <source>
        <dbReference type="EMBL" id="GAA1941333.1"/>
    </source>
</evidence>
<dbReference type="InterPro" id="IPR005814">
    <property type="entry name" value="Aminotrans_3"/>
</dbReference>
<evidence type="ECO:0000313" key="5">
    <source>
        <dbReference type="Proteomes" id="UP001501343"/>
    </source>
</evidence>
<keyword evidence="5" id="KW-1185">Reference proteome</keyword>
<comment type="caution">
    <text evidence="4">The sequence shown here is derived from an EMBL/GenBank/DDBJ whole genome shotgun (WGS) entry which is preliminary data.</text>
</comment>
<dbReference type="RefSeq" id="WP_248151704.1">
    <property type="nucleotide sequence ID" value="NZ_BAAAOF010000009.1"/>
</dbReference>
<dbReference type="GO" id="GO:0008483">
    <property type="term" value="F:transaminase activity"/>
    <property type="evidence" value="ECO:0007669"/>
    <property type="project" value="UniProtKB-KW"/>
</dbReference>
<protein>
    <submittedName>
        <fullName evidence="4">Aspartate aminotransferase family protein</fullName>
    </submittedName>
</protein>
<comment type="similarity">
    <text evidence="1 3">Belongs to the class-III pyridoxal-phosphate-dependent aminotransferase family.</text>
</comment>
<dbReference type="EMBL" id="BAAAOF010000009">
    <property type="protein sequence ID" value="GAA1941333.1"/>
    <property type="molecule type" value="Genomic_DNA"/>
</dbReference>
<dbReference type="PIRSF" id="PIRSF000521">
    <property type="entry name" value="Transaminase_4ab_Lys_Orn"/>
    <property type="match status" value="1"/>
</dbReference>
<dbReference type="Pfam" id="PF00202">
    <property type="entry name" value="Aminotran_3"/>
    <property type="match status" value="1"/>
</dbReference>
<gene>
    <name evidence="4" type="ORF">GCM10009775_36420</name>
</gene>
<keyword evidence="4" id="KW-0808">Transferase</keyword>
<dbReference type="Gene3D" id="3.90.1150.10">
    <property type="entry name" value="Aspartate Aminotransferase, domain 1"/>
    <property type="match status" value="1"/>
</dbReference>
<dbReference type="PANTHER" id="PTHR45688">
    <property type="match status" value="1"/>
</dbReference>
<dbReference type="CDD" id="cd00610">
    <property type="entry name" value="OAT_like"/>
    <property type="match status" value="1"/>
</dbReference>
<evidence type="ECO:0000256" key="2">
    <source>
        <dbReference type="ARBA" id="ARBA00022898"/>
    </source>
</evidence>
<dbReference type="Gene3D" id="3.40.640.10">
    <property type="entry name" value="Type I PLP-dependent aspartate aminotransferase-like (Major domain)"/>
    <property type="match status" value="1"/>
</dbReference>
<proteinExistence type="inferred from homology"/>
<reference evidence="5" key="1">
    <citation type="journal article" date="2019" name="Int. J. Syst. Evol. Microbiol.">
        <title>The Global Catalogue of Microorganisms (GCM) 10K type strain sequencing project: providing services to taxonomists for standard genome sequencing and annotation.</title>
        <authorList>
            <consortium name="The Broad Institute Genomics Platform"/>
            <consortium name="The Broad Institute Genome Sequencing Center for Infectious Disease"/>
            <person name="Wu L."/>
            <person name="Ma J."/>
        </authorList>
    </citation>
    <scope>NUCLEOTIDE SEQUENCE [LARGE SCALE GENOMIC DNA]</scope>
    <source>
        <strain evidence="5">JCM 14900</strain>
    </source>
</reference>
<dbReference type="InterPro" id="IPR015422">
    <property type="entry name" value="PyrdxlP-dep_Trfase_small"/>
</dbReference>
<organism evidence="4 5">
    <name type="scientific">Microbacterium aoyamense</name>
    <dbReference type="NCBI Taxonomy" id="344166"/>
    <lineage>
        <taxon>Bacteria</taxon>
        <taxon>Bacillati</taxon>
        <taxon>Actinomycetota</taxon>
        <taxon>Actinomycetes</taxon>
        <taxon>Micrococcales</taxon>
        <taxon>Microbacteriaceae</taxon>
        <taxon>Microbacterium</taxon>
    </lineage>
</organism>